<dbReference type="EnsemblMetazoa" id="GPAI016129-RA">
    <property type="protein sequence ID" value="GPAI016129-PA"/>
    <property type="gene ID" value="GPAI016129"/>
</dbReference>
<reference evidence="1" key="2">
    <citation type="submission" date="2020-05" db="UniProtKB">
        <authorList>
            <consortium name="EnsemblMetazoa"/>
        </authorList>
    </citation>
    <scope>IDENTIFICATION</scope>
    <source>
        <strain evidence="1">IAEA</strain>
    </source>
</reference>
<proteinExistence type="predicted"/>
<keyword evidence="2" id="KW-1185">Reference proteome</keyword>
<accession>A0A1A9ZIW1</accession>
<organism evidence="1 2">
    <name type="scientific">Glossina pallidipes</name>
    <name type="common">Tsetse fly</name>
    <dbReference type="NCBI Taxonomy" id="7398"/>
    <lineage>
        <taxon>Eukaryota</taxon>
        <taxon>Metazoa</taxon>
        <taxon>Ecdysozoa</taxon>
        <taxon>Arthropoda</taxon>
        <taxon>Hexapoda</taxon>
        <taxon>Insecta</taxon>
        <taxon>Pterygota</taxon>
        <taxon>Neoptera</taxon>
        <taxon>Endopterygota</taxon>
        <taxon>Diptera</taxon>
        <taxon>Brachycera</taxon>
        <taxon>Muscomorpha</taxon>
        <taxon>Hippoboscoidea</taxon>
        <taxon>Glossinidae</taxon>
        <taxon>Glossina</taxon>
    </lineage>
</organism>
<evidence type="ECO:0000313" key="1">
    <source>
        <dbReference type="EnsemblMetazoa" id="GPAI016129-PA"/>
    </source>
</evidence>
<reference evidence="2" key="1">
    <citation type="submission" date="2014-03" db="EMBL/GenBank/DDBJ databases">
        <authorList>
            <person name="Aksoy S."/>
            <person name="Warren W."/>
            <person name="Wilson R.K."/>
        </authorList>
    </citation>
    <scope>NUCLEOTIDE SEQUENCE [LARGE SCALE GENOMIC DNA]</scope>
    <source>
        <strain evidence="2">IAEA</strain>
    </source>
</reference>
<dbReference type="Proteomes" id="UP000092445">
    <property type="component" value="Unassembled WGS sequence"/>
</dbReference>
<dbReference type="VEuPathDB" id="VectorBase:GPAI016129"/>
<name>A0A1A9ZIW1_GLOPL</name>
<sequence>MFTSDITAVIVTDDKVQKIRYCIHYQRKCLKKGKVKTSEFLGILPSSKEISLSFRVGKCTLIVCESQSAVGVREIAYFKIFLNWGSEEHDVMSLSTQQERGLVQSMSSIYRHHGEQLISHNLSFYTFHAIKRFAALMMVINTEEHYIPLRLPLMKRFGSIHCSGHNLKHTIV</sequence>
<dbReference type="AlphaFoldDB" id="A0A1A9ZIW1"/>
<evidence type="ECO:0000313" key="2">
    <source>
        <dbReference type="Proteomes" id="UP000092445"/>
    </source>
</evidence>
<protein>
    <submittedName>
        <fullName evidence="1">Uncharacterized protein</fullName>
    </submittedName>
</protein>